<dbReference type="CDD" id="cd01120">
    <property type="entry name" value="RecA-like_superfamily"/>
    <property type="match status" value="1"/>
</dbReference>
<dbReference type="InterPro" id="IPR019476">
    <property type="entry name" value="T4SS_TraD_DNA-bd"/>
</dbReference>
<dbReference type="EMBL" id="JACJIM010000001">
    <property type="protein sequence ID" value="MBA9061526.1"/>
    <property type="molecule type" value="Genomic_DNA"/>
</dbReference>
<keyword evidence="3 6" id="KW-0812">Transmembrane</keyword>
<keyword evidence="2" id="KW-1003">Cell membrane</keyword>
<sequence>MTTFFDTRLGTAPCRAREPAVIAALATGLMVAIAAAIAFVALTPPYTNGWPDAHRIALSDLPRYLGDTWVDHCLWVRVGLALACAAVGGLAAGLASWHRTPLSDCAVAMPHPSQPRLHRDEYARLALAERLRQGFGHPDATGLWLAPGVRLPREAEGQYLLIVGDKGSGKSNIARALASQAIARGDRVLLHCVKGDVSQSFRPGEAALIAAHHAHGWAWDAAADLHGEAAYLDLAAAVIPISGSSAFWAQSARAVFVDVLSELASEPGRTTWTFRDLAERLLDDPAAIKARVERLDLSASPLIEEGEEGLTNTTFGVMATLWAGTLNGVRPLALAWGRMPPERQFSVRRWLRGEGPGTVIVQTAPEYQELSTLVAGSLLRCVAVGVSDPSLPVDPQRRVTLVLDEFHALGRIDRLETALATGREKGLVVIGALQSLNQVPLVYGPVLGQVVRDLFRIRIFSALAAGTSADQAEALMKRRTLVWWEINTDLDKKGRFKTERGELPLVSATTLERDLGVHQVGSDPKNPGHKVVRAVIAGLGDVYQFDWPLTVWPKRREGFVPAAWLSAGRRRAPAPSEATGPARPA</sequence>
<evidence type="ECO:0000256" key="2">
    <source>
        <dbReference type="ARBA" id="ARBA00022475"/>
    </source>
</evidence>
<protein>
    <submittedName>
        <fullName evidence="8">Energy-coupling factor transporter ATP-binding protein EcfA2</fullName>
    </submittedName>
</protein>
<dbReference type="RefSeq" id="WP_182591446.1">
    <property type="nucleotide sequence ID" value="NZ_JACJIM010000001.1"/>
</dbReference>
<feature type="transmembrane region" description="Helical" evidence="6">
    <location>
        <begin position="21"/>
        <end position="42"/>
    </location>
</feature>
<feature type="transmembrane region" description="Helical" evidence="6">
    <location>
        <begin position="74"/>
        <end position="94"/>
    </location>
</feature>
<dbReference type="GO" id="GO:0005524">
    <property type="term" value="F:ATP binding"/>
    <property type="evidence" value="ECO:0007669"/>
    <property type="project" value="UniProtKB-KW"/>
</dbReference>
<evidence type="ECO:0000259" key="7">
    <source>
        <dbReference type="Pfam" id="PF10412"/>
    </source>
</evidence>
<dbReference type="Proteomes" id="UP000565455">
    <property type="component" value="Unassembled WGS sequence"/>
</dbReference>
<evidence type="ECO:0000256" key="5">
    <source>
        <dbReference type="ARBA" id="ARBA00023136"/>
    </source>
</evidence>
<dbReference type="CDD" id="cd01127">
    <property type="entry name" value="TrwB_TraG_TraD_VirD4"/>
    <property type="match status" value="1"/>
</dbReference>
<organism evidence="8 9">
    <name type="scientific">Methylobacterium fujisawaense</name>
    <dbReference type="NCBI Taxonomy" id="107400"/>
    <lineage>
        <taxon>Bacteria</taxon>
        <taxon>Pseudomonadati</taxon>
        <taxon>Pseudomonadota</taxon>
        <taxon>Alphaproteobacteria</taxon>
        <taxon>Hyphomicrobiales</taxon>
        <taxon>Methylobacteriaceae</taxon>
        <taxon>Methylobacterium</taxon>
    </lineage>
</organism>
<dbReference type="InterPro" id="IPR027417">
    <property type="entry name" value="P-loop_NTPase"/>
</dbReference>
<dbReference type="Pfam" id="PF10412">
    <property type="entry name" value="TrwB_AAD_bind"/>
    <property type="match status" value="1"/>
</dbReference>
<reference evidence="8 9" key="1">
    <citation type="submission" date="2020-08" db="EMBL/GenBank/DDBJ databases">
        <title>Genomic Encyclopedia of Type Strains, Phase IV (KMG-IV): sequencing the most valuable type-strain genomes for metagenomic binning, comparative biology and taxonomic classification.</title>
        <authorList>
            <person name="Goeker M."/>
        </authorList>
    </citation>
    <scope>NUCLEOTIDE SEQUENCE [LARGE SCALE GENOMIC DNA]</scope>
    <source>
        <strain evidence="8 9">DSM 5686</strain>
    </source>
</reference>
<keyword evidence="4 6" id="KW-1133">Transmembrane helix</keyword>
<dbReference type="InterPro" id="IPR051539">
    <property type="entry name" value="T4SS-coupling_protein"/>
</dbReference>
<comment type="subcellular location">
    <subcellularLocation>
        <location evidence="1">Cell membrane</location>
        <topology evidence="1">Multi-pass membrane protein</topology>
    </subcellularLocation>
</comment>
<keyword evidence="9" id="KW-1185">Reference proteome</keyword>
<dbReference type="GeneID" id="96602649"/>
<evidence type="ECO:0000256" key="6">
    <source>
        <dbReference type="SAM" id="Phobius"/>
    </source>
</evidence>
<evidence type="ECO:0000256" key="1">
    <source>
        <dbReference type="ARBA" id="ARBA00004651"/>
    </source>
</evidence>
<evidence type="ECO:0000256" key="3">
    <source>
        <dbReference type="ARBA" id="ARBA00022692"/>
    </source>
</evidence>
<dbReference type="PANTHER" id="PTHR37937:SF1">
    <property type="entry name" value="CONJUGATIVE TRANSFER: DNA TRANSPORT"/>
    <property type="match status" value="1"/>
</dbReference>
<dbReference type="SUPFAM" id="SSF52540">
    <property type="entry name" value="P-loop containing nucleoside triphosphate hydrolases"/>
    <property type="match status" value="1"/>
</dbReference>
<gene>
    <name evidence="8" type="ORF">GGQ91_000887</name>
</gene>
<proteinExistence type="predicted"/>
<comment type="caution">
    <text evidence="8">The sequence shown here is derived from an EMBL/GenBank/DDBJ whole genome shotgun (WGS) entry which is preliminary data.</text>
</comment>
<feature type="domain" description="Type IV secretion system coupling protein TraD DNA-binding" evidence="7">
    <location>
        <begin position="147"/>
        <end position="475"/>
    </location>
</feature>
<evidence type="ECO:0000256" key="4">
    <source>
        <dbReference type="ARBA" id="ARBA00022989"/>
    </source>
</evidence>
<evidence type="ECO:0000313" key="9">
    <source>
        <dbReference type="Proteomes" id="UP000565455"/>
    </source>
</evidence>
<keyword evidence="8" id="KW-0547">Nucleotide-binding</keyword>
<name>A0ABR6D5Z5_9HYPH</name>
<dbReference type="PANTHER" id="PTHR37937">
    <property type="entry name" value="CONJUGATIVE TRANSFER: DNA TRANSPORT"/>
    <property type="match status" value="1"/>
</dbReference>
<dbReference type="Gene3D" id="3.40.50.300">
    <property type="entry name" value="P-loop containing nucleotide triphosphate hydrolases"/>
    <property type="match status" value="2"/>
</dbReference>
<keyword evidence="8" id="KW-0067">ATP-binding</keyword>
<accession>A0ABR6D5Z5</accession>
<evidence type="ECO:0000313" key="8">
    <source>
        <dbReference type="EMBL" id="MBA9061526.1"/>
    </source>
</evidence>
<keyword evidence="5 6" id="KW-0472">Membrane</keyword>